<reference evidence="8" key="1">
    <citation type="submission" date="2022-11" db="EMBL/GenBank/DDBJ databases">
        <title>Centuries of genome instability and evolution in soft-shell clam transmissible cancer (bioRxiv).</title>
        <authorList>
            <person name="Hart S.F.M."/>
            <person name="Yonemitsu M.A."/>
            <person name="Giersch R.M."/>
            <person name="Beal B.F."/>
            <person name="Arriagada G."/>
            <person name="Davis B.W."/>
            <person name="Ostrander E.A."/>
            <person name="Goff S.P."/>
            <person name="Metzger M.J."/>
        </authorList>
    </citation>
    <scope>NUCLEOTIDE SEQUENCE</scope>
    <source>
        <strain evidence="8">MELC-2E11</strain>
        <tissue evidence="8">Siphon/mantle</tissue>
    </source>
</reference>
<dbReference type="PROSITE" id="PS50076">
    <property type="entry name" value="DNAJ_2"/>
    <property type="match status" value="1"/>
</dbReference>
<dbReference type="InterPro" id="IPR001623">
    <property type="entry name" value="DnaJ_domain"/>
</dbReference>
<evidence type="ECO:0000313" key="8">
    <source>
        <dbReference type="EMBL" id="WAR18332.1"/>
    </source>
</evidence>
<evidence type="ECO:0000256" key="1">
    <source>
        <dbReference type="ARBA" id="ARBA00023186"/>
    </source>
</evidence>
<keyword evidence="6" id="KW-0472">Membrane</keyword>
<evidence type="ECO:0000256" key="4">
    <source>
        <dbReference type="ARBA" id="ARBA00045428"/>
    </source>
</evidence>
<keyword evidence="1" id="KW-0143">Chaperone</keyword>
<proteinExistence type="predicted"/>
<evidence type="ECO:0000256" key="5">
    <source>
        <dbReference type="ARBA" id="ARBA00046365"/>
    </source>
</evidence>
<keyword evidence="6" id="KW-0812">Transmembrane</keyword>
<dbReference type="PANTHER" id="PTHR44360:SF1">
    <property type="entry name" value="DNAJ HOMOLOG SUBFAMILY B MEMBER 9"/>
    <property type="match status" value="1"/>
</dbReference>
<comment type="subunit">
    <text evidence="5">Interacts with HSPA5/BiP; interaction is direct. Interacts with ERN1/IRE1 (via the luminal region). Interacts with DERL1.</text>
</comment>
<keyword evidence="6" id="KW-1133">Transmembrane helix</keyword>
<dbReference type="PANTHER" id="PTHR44360">
    <property type="entry name" value="DNAJ HOMOLOG SUBFAMILY B MEMBER 9"/>
    <property type="match status" value="1"/>
</dbReference>
<dbReference type="SUPFAM" id="SSF46565">
    <property type="entry name" value="Chaperone J-domain"/>
    <property type="match status" value="1"/>
</dbReference>
<evidence type="ECO:0000256" key="3">
    <source>
        <dbReference type="ARBA" id="ARBA00041533"/>
    </source>
</evidence>
<dbReference type="Gene3D" id="1.10.287.110">
    <property type="entry name" value="DnaJ domain"/>
    <property type="match status" value="1"/>
</dbReference>
<dbReference type="InterPro" id="IPR036869">
    <property type="entry name" value="J_dom_sf"/>
</dbReference>
<dbReference type="PRINTS" id="PR00625">
    <property type="entry name" value="JDOMAIN"/>
</dbReference>
<dbReference type="SMART" id="SM00271">
    <property type="entry name" value="DnaJ"/>
    <property type="match status" value="1"/>
</dbReference>
<organism evidence="8 9">
    <name type="scientific">Mya arenaria</name>
    <name type="common">Soft-shell clam</name>
    <dbReference type="NCBI Taxonomy" id="6604"/>
    <lineage>
        <taxon>Eukaryota</taxon>
        <taxon>Metazoa</taxon>
        <taxon>Spiralia</taxon>
        <taxon>Lophotrochozoa</taxon>
        <taxon>Mollusca</taxon>
        <taxon>Bivalvia</taxon>
        <taxon>Autobranchia</taxon>
        <taxon>Heteroconchia</taxon>
        <taxon>Euheterodonta</taxon>
        <taxon>Imparidentia</taxon>
        <taxon>Neoheterodontei</taxon>
        <taxon>Myida</taxon>
        <taxon>Myoidea</taxon>
        <taxon>Myidae</taxon>
        <taxon>Mya</taxon>
    </lineage>
</organism>
<accession>A0ABY7F9P9</accession>
<keyword evidence="9" id="KW-1185">Reference proteome</keyword>
<evidence type="ECO:0000313" key="9">
    <source>
        <dbReference type="Proteomes" id="UP001164746"/>
    </source>
</evidence>
<feature type="domain" description="J" evidence="7">
    <location>
        <begin position="34"/>
        <end position="98"/>
    </location>
</feature>
<comment type="function">
    <text evidence="4">Co-chaperone for Hsp70 protein HSPA5/BiP that acts as a key repressor of the ERN1/IRE1-mediated unfolded protein response (UPR). J domain-containing co-chaperones stimulate the ATPase activity of Hsp70 proteins and are required for efficient substrate recognition by Hsp70 proteins. In the unstressed endoplasmic reticulum, interacts with the luminal region of ERN1/IRE1 and selectively recruits HSPA5/BiP: HSPA5/BiP disrupts the dimerization of the active ERN1/IRE1 luminal region, thereby inactivating ERN1/IRE1. Also involved in endoplasmic reticulum-associated degradation (ERAD) of misfolded proteins. Required for survival of B-cell progenitors and normal antibody production.</text>
</comment>
<evidence type="ECO:0000256" key="6">
    <source>
        <dbReference type="SAM" id="Phobius"/>
    </source>
</evidence>
<evidence type="ECO:0000256" key="2">
    <source>
        <dbReference type="ARBA" id="ARBA00040158"/>
    </source>
</evidence>
<dbReference type="EMBL" id="CP111022">
    <property type="protein sequence ID" value="WAR18332.1"/>
    <property type="molecule type" value="Genomic_DNA"/>
</dbReference>
<dbReference type="InterPro" id="IPR051948">
    <property type="entry name" value="Hsp70_co-chaperone_J-domain"/>
</dbReference>
<dbReference type="CDD" id="cd06257">
    <property type="entry name" value="DnaJ"/>
    <property type="match status" value="1"/>
</dbReference>
<sequence length="239" mass="27823">MLRCCCRHTLILCKNISRQELLPFARCMSYKDKTHYEILGVRSDVSPEKLRLAYLQLAKKYHPDVSHGREAQDMYILVHKAYGILSKPDSKSKYDEWLSSGGHKKKRKDFFSEETTDSKDFGLESPFPNSTQDYYLHPSFYKAGSLLRTEAEAVWNYHMKMEKADDHFRDMMTIKKDERQKVFNIVLAIVVAAGLFTYLATPSRKDFDANAKEMSKRRAMALEEIRKMQADRSDGPRKS</sequence>
<dbReference type="Pfam" id="PF00226">
    <property type="entry name" value="DnaJ"/>
    <property type="match status" value="1"/>
</dbReference>
<name>A0ABY7F9P9_MYAAR</name>
<protein>
    <recommendedName>
        <fullName evidence="2">DnaJ homolog subfamily B member 9</fullName>
    </recommendedName>
    <alternativeName>
        <fullName evidence="3">Endoplasmic reticulum DNA J domain-containing protein 4</fullName>
    </alternativeName>
</protein>
<gene>
    <name evidence="8" type="ORF">MAR_000170</name>
</gene>
<evidence type="ECO:0000259" key="7">
    <source>
        <dbReference type="PROSITE" id="PS50076"/>
    </source>
</evidence>
<feature type="transmembrane region" description="Helical" evidence="6">
    <location>
        <begin position="182"/>
        <end position="200"/>
    </location>
</feature>
<dbReference type="Proteomes" id="UP001164746">
    <property type="component" value="Chromosome 11"/>
</dbReference>